<sequence length="193" mass="22378">MNFNKQLKLYRERDGYSQEELGEKIYVTRQTISKWENDHTYPDIHNLIALSTLFDVTLDELVKGDVAIMKNNQNIEAKKMNRLSWIMLLFIGLTVLSIVPFVDLWGWYGLSIPFILWAISMIAALKIEKIKKEKDVQTYGEIVAFMDGENLEAARAKRDKKRDRWNKTKIVLGFSLAAGVLTAISALLWMWFS</sequence>
<evidence type="ECO:0000313" key="5">
    <source>
        <dbReference type="EMBL" id="OJG91556.1"/>
    </source>
</evidence>
<dbReference type="PANTHER" id="PTHR46558:SF15">
    <property type="entry name" value="HELIX-TURN-HELIX DOMAIN PROTEIN"/>
    <property type="match status" value="1"/>
</dbReference>
<dbReference type="Gene3D" id="1.10.260.40">
    <property type="entry name" value="lambda repressor-like DNA-binding domains"/>
    <property type="match status" value="1"/>
</dbReference>
<keyword evidence="2" id="KW-1133">Transmembrane helix</keyword>
<dbReference type="EMBL" id="JXLC01000013">
    <property type="protein sequence ID" value="OJG91556.1"/>
    <property type="molecule type" value="Genomic_DNA"/>
</dbReference>
<keyword evidence="6" id="KW-1185">Reference proteome</keyword>
<proteinExistence type="predicted"/>
<feature type="transmembrane region" description="Helical" evidence="2">
    <location>
        <begin position="83"/>
        <end position="101"/>
    </location>
</feature>
<feature type="domain" description="HTH cro/C1-type" evidence="3">
    <location>
        <begin position="7"/>
        <end position="61"/>
    </location>
</feature>
<dbReference type="KEGG" id="ess:ATZ33_12000"/>
<dbReference type="AlphaFoldDB" id="A0A0S3KCU2"/>
<keyword evidence="1" id="KW-0238">DNA-binding</keyword>
<dbReference type="CDD" id="cd00093">
    <property type="entry name" value="HTH_XRE"/>
    <property type="match status" value="1"/>
</dbReference>
<organism evidence="5 7">
    <name type="scientific">Enterococcus silesiacus</name>
    <dbReference type="NCBI Taxonomy" id="332949"/>
    <lineage>
        <taxon>Bacteria</taxon>
        <taxon>Bacillati</taxon>
        <taxon>Bacillota</taxon>
        <taxon>Bacilli</taxon>
        <taxon>Lactobacillales</taxon>
        <taxon>Enterococcaceae</taxon>
        <taxon>Enterococcus</taxon>
    </lineage>
</organism>
<dbReference type="EMBL" id="CP013614">
    <property type="protein sequence ID" value="ALS02079.1"/>
    <property type="molecule type" value="Genomic_DNA"/>
</dbReference>
<dbReference type="PROSITE" id="PS50943">
    <property type="entry name" value="HTH_CROC1"/>
    <property type="match status" value="1"/>
</dbReference>
<protein>
    <submittedName>
        <fullName evidence="4">Transcriptional regulator</fullName>
    </submittedName>
</protein>
<gene>
    <name evidence="4" type="ORF">ATZ33_12000</name>
    <name evidence="5" type="ORF">RV15_GL000642</name>
</gene>
<evidence type="ECO:0000313" key="4">
    <source>
        <dbReference type="EMBL" id="ALS02079.1"/>
    </source>
</evidence>
<dbReference type="SMART" id="SM00530">
    <property type="entry name" value="HTH_XRE"/>
    <property type="match status" value="1"/>
</dbReference>
<dbReference type="InterPro" id="IPR010982">
    <property type="entry name" value="Lambda_DNA-bd_dom_sf"/>
</dbReference>
<dbReference type="SUPFAM" id="SSF47413">
    <property type="entry name" value="lambda repressor-like DNA-binding domains"/>
    <property type="match status" value="1"/>
</dbReference>
<evidence type="ECO:0000256" key="2">
    <source>
        <dbReference type="SAM" id="Phobius"/>
    </source>
</evidence>
<dbReference type="Pfam" id="PF01381">
    <property type="entry name" value="HTH_3"/>
    <property type="match status" value="1"/>
</dbReference>
<evidence type="ECO:0000256" key="1">
    <source>
        <dbReference type="ARBA" id="ARBA00023125"/>
    </source>
</evidence>
<dbReference type="GO" id="GO:0003677">
    <property type="term" value="F:DNA binding"/>
    <property type="evidence" value="ECO:0007669"/>
    <property type="project" value="UniProtKB-KW"/>
</dbReference>
<dbReference type="PANTHER" id="PTHR46558">
    <property type="entry name" value="TRACRIPTIONAL REGULATORY PROTEIN-RELATED-RELATED"/>
    <property type="match status" value="1"/>
</dbReference>
<evidence type="ECO:0000313" key="6">
    <source>
        <dbReference type="Proteomes" id="UP000065511"/>
    </source>
</evidence>
<keyword evidence="2" id="KW-0812">Transmembrane</keyword>
<dbReference type="RefSeq" id="WP_071877961.1">
    <property type="nucleotide sequence ID" value="NZ_JXLC01000013.1"/>
</dbReference>
<reference evidence="5 7" key="1">
    <citation type="submission" date="2014-12" db="EMBL/GenBank/DDBJ databases">
        <title>Draft genome sequences of 29 type strains of Enterococci.</title>
        <authorList>
            <person name="Zhong Z."/>
            <person name="Sun Z."/>
            <person name="Liu W."/>
            <person name="Zhang W."/>
            <person name="Zhang H."/>
        </authorList>
    </citation>
    <scope>NUCLEOTIDE SEQUENCE [LARGE SCALE GENOMIC DNA]</scope>
    <source>
        <strain evidence="5 7">DSM 22801</strain>
    </source>
</reference>
<dbReference type="Proteomes" id="UP000065511">
    <property type="component" value="Chromosome"/>
</dbReference>
<dbReference type="InterPro" id="IPR001387">
    <property type="entry name" value="Cro/C1-type_HTH"/>
</dbReference>
<dbReference type="Proteomes" id="UP000183039">
    <property type="component" value="Unassembled WGS sequence"/>
</dbReference>
<feature type="transmembrane region" description="Helical" evidence="2">
    <location>
        <begin position="107"/>
        <end position="125"/>
    </location>
</feature>
<dbReference type="OrthoDB" id="4427456at2"/>
<accession>A0A0S3KCU2</accession>
<feature type="transmembrane region" description="Helical" evidence="2">
    <location>
        <begin position="170"/>
        <end position="192"/>
    </location>
</feature>
<evidence type="ECO:0000313" key="7">
    <source>
        <dbReference type="Proteomes" id="UP000183039"/>
    </source>
</evidence>
<reference evidence="4 6" key="2">
    <citation type="submission" date="2015-12" db="EMBL/GenBank/DDBJ databases">
        <authorList>
            <person name="Lauer A."/>
            <person name="Humrighouse B."/>
            <person name="Loparev V."/>
            <person name="Shewmaker P.L."/>
            <person name="Whitney A.M."/>
            <person name="McLaughlin R.W."/>
        </authorList>
    </citation>
    <scope>NUCLEOTIDE SEQUENCE [LARGE SCALE GENOMIC DNA]</scope>
    <source>
        <strain evidence="4 6">LMG 23085</strain>
    </source>
</reference>
<name>A0A0S3KCU2_9ENTE</name>
<evidence type="ECO:0000259" key="3">
    <source>
        <dbReference type="PROSITE" id="PS50943"/>
    </source>
</evidence>
<keyword evidence="2" id="KW-0472">Membrane</keyword>